<dbReference type="EMBL" id="UINC01203517">
    <property type="protein sequence ID" value="SVE23816.1"/>
    <property type="molecule type" value="Genomic_DNA"/>
</dbReference>
<sequence>MKSLQMIALFWTLALNISFSQVNTEAMRDGEQVPGFHHQLSLSFSYISGNYTFMMLYGDYRLDYHSKSKWHGFFVMNYDRAFEKSHDDFSNRGFGHLRAVNHWKPKIHFESFIQKEFDYFIDLEDRELLGGGFRFNPFNQFYVGIGAMNEAETYQDASKEHINLKSTNYINYSSELNDLVTIQNVIYYQFKSNNIAHYRILWDSKLIVQGTGKKFD</sequence>
<organism evidence="1">
    <name type="scientific">marine metagenome</name>
    <dbReference type="NCBI Taxonomy" id="408172"/>
    <lineage>
        <taxon>unclassified sequences</taxon>
        <taxon>metagenomes</taxon>
        <taxon>ecological metagenomes</taxon>
    </lineage>
</organism>
<proteinExistence type="predicted"/>
<evidence type="ECO:0008006" key="2">
    <source>
        <dbReference type="Google" id="ProtNLM"/>
    </source>
</evidence>
<gene>
    <name evidence="1" type="ORF">METZ01_LOCUS476670</name>
</gene>
<accession>A0A383BU63</accession>
<protein>
    <recommendedName>
        <fullName evidence="2">DUF2490 domain-containing protein</fullName>
    </recommendedName>
</protein>
<dbReference type="AlphaFoldDB" id="A0A383BU63"/>
<feature type="non-terminal residue" evidence="1">
    <location>
        <position position="216"/>
    </location>
</feature>
<evidence type="ECO:0000313" key="1">
    <source>
        <dbReference type="EMBL" id="SVE23816.1"/>
    </source>
</evidence>
<name>A0A383BU63_9ZZZZ</name>
<reference evidence="1" key="1">
    <citation type="submission" date="2018-05" db="EMBL/GenBank/DDBJ databases">
        <authorList>
            <person name="Lanie J.A."/>
            <person name="Ng W.-L."/>
            <person name="Kazmierczak K.M."/>
            <person name="Andrzejewski T.M."/>
            <person name="Davidsen T.M."/>
            <person name="Wayne K.J."/>
            <person name="Tettelin H."/>
            <person name="Glass J.I."/>
            <person name="Rusch D."/>
            <person name="Podicherti R."/>
            <person name="Tsui H.-C.T."/>
            <person name="Winkler M.E."/>
        </authorList>
    </citation>
    <scope>NUCLEOTIDE SEQUENCE</scope>
</reference>